<proteinExistence type="predicted"/>
<keyword evidence="2" id="KW-1185">Reference proteome</keyword>
<organism evidence="1 2">
    <name type="scientific">Trifolium pratense</name>
    <name type="common">Red clover</name>
    <dbReference type="NCBI Taxonomy" id="57577"/>
    <lineage>
        <taxon>Eukaryota</taxon>
        <taxon>Viridiplantae</taxon>
        <taxon>Streptophyta</taxon>
        <taxon>Embryophyta</taxon>
        <taxon>Tracheophyta</taxon>
        <taxon>Spermatophyta</taxon>
        <taxon>Magnoliopsida</taxon>
        <taxon>eudicotyledons</taxon>
        <taxon>Gunneridae</taxon>
        <taxon>Pentapetalae</taxon>
        <taxon>rosids</taxon>
        <taxon>fabids</taxon>
        <taxon>Fabales</taxon>
        <taxon>Fabaceae</taxon>
        <taxon>Papilionoideae</taxon>
        <taxon>50 kb inversion clade</taxon>
        <taxon>NPAAA clade</taxon>
        <taxon>Hologalegina</taxon>
        <taxon>IRL clade</taxon>
        <taxon>Trifolieae</taxon>
        <taxon>Trifolium</taxon>
    </lineage>
</organism>
<reference evidence="1" key="1">
    <citation type="submission" date="2023-10" db="EMBL/GenBank/DDBJ databases">
        <authorList>
            <person name="Rodriguez Cubillos JULIANA M."/>
            <person name="De Vega J."/>
        </authorList>
    </citation>
    <scope>NUCLEOTIDE SEQUENCE</scope>
</reference>
<comment type="caution">
    <text evidence="1">The sequence shown here is derived from an EMBL/GenBank/DDBJ whole genome shotgun (WGS) entry which is preliminary data.</text>
</comment>
<protein>
    <submittedName>
        <fullName evidence="1">Uncharacterized protein</fullName>
    </submittedName>
</protein>
<evidence type="ECO:0000313" key="1">
    <source>
        <dbReference type="EMBL" id="CAJ2628343.1"/>
    </source>
</evidence>
<sequence>MLEKKEENTQEQEIIMSVMGKTRSILTMSGRFMNEAISFIVFCLLDLVDFTLCFLFKSVDMLVESECKPCYCSSSAKEAITSGGKILVSEHGGESKIVSLSSTKLQLEDISDTLYSRPSLVSEVSRLTMNEIKKFKLEDPVLHQSKRNNYSRCSSFTGNTTIVEMLQGKIGNQDVHPIPRWSDCDCKECCSWIDPSSKPTSLYVKSQYPTSGEAKENVLFIHGFISSSLFWTETLFPNFSSVAKSSYRLFAVDLLGFGNSPKPNESLYTLREHLDMIEKSVLEAHKVQSFHIVAHSLGSILALALAAKYPQSVKSITLIAPPYYPVPKGEAQPTQYVMRQMAPRRVFPPLALGSSLFFWYEHITRMICFLICKNHRLWIFLARLITRNRVRTYLLEGFFSHTHNAAWHTLHNIICGAGAKVGSYLETLKGNPNCKVTIFHGKDDLVIPTDCSYDLKKNFPSATLRVIDDKDHITIVVGRQKDFARELEEIWSSTNNNN</sequence>
<evidence type="ECO:0000313" key="2">
    <source>
        <dbReference type="Proteomes" id="UP001177021"/>
    </source>
</evidence>
<name>A0ACB0I8L1_TRIPR</name>
<dbReference type="EMBL" id="CASHSV030000001">
    <property type="protein sequence ID" value="CAJ2628343.1"/>
    <property type="molecule type" value="Genomic_DNA"/>
</dbReference>
<gene>
    <name evidence="1" type="ORF">MILVUS5_LOCUS603</name>
</gene>
<accession>A0ACB0I8L1</accession>
<dbReference type="Proteomes" id="UP001177021">
    <property type="component" value="Unassembled WGS sequence"/>
</dbReference>